<evidence type="ECO:0000313" key="4">
    <source>
        <dbReference type="EMBL" id="MBB2497485.1"/>
    </source>
</evidence>
<dbReference type="Gene3D" id="2.30.40.10">
    <property type="entry name" value="Urease, subunit C, domain 1"/>
    <property type="match status" value="1"/>
</dbReference>
<feature type="signal peptide" evidence="2">
    <location>
        <begin position="1"/>
        <end position="22"/>
    </location>
</feature>
<dbReference type="Proteomes" id="UP000542720">
    <property type="component" value="Unassembled WGS sequence"/>
</dbReference>
<sequence>MNRFIPNLLALAVAFSSLEAMAAADLVLVNGKIFTADRAQPQVQAIAVENGKVLQVGSNAQIKALADGSTRVIDLAGKRLMPGLIDSHSHAIFGGLELASANMADEKVDLAELEKRLRTWRDDGTARHGDVLNVGGMSSSYWSQAEDLGKRFNQGEWAQEPVVLAGSDHHTGWANQVMLKRAGIDKALIASLPKAERDTIGTLKNGEPNGFVVDAGWDRVAKVLPAPSDAELLRAAEAAVHFNNSQGITAWMDPAANAAPGEAVFNLTPTEKSVGIIPAYKALAEKGGLNAHVAALMVANPKSRPADLEVLEKVRQQFQGVPNLTLPGIKIFADGVLEFPAQSAALLSHYHNSEKQGELLIDPAHFGELVSAADARGWLVHIHAIGDRAVRESLNGIEQARKDRQSGVTHSITHLQLVNPQEFARFKPLGVIASMQLLWASADDYTMDLVKPYVSAEAFRYQYPAHSLLAQGATIAGASDWPVSSPSPWYAIAQAVTREGPKGVLNADERIDRETMLYAYTLNAAKAIGLEQQIGSLSAGKQADFVILDRDVFKVTDAELAETQVLSTYFAGREVYTPAK</sequence>
<feature type="domain" description="Amidohydrolase 3" evidence="3">
    <location>
        <begin position="71"/>
        <end position="576"/>
    </location>
</feature>
<dbReference type="SUPFAM" id="SSF51338">
    <property type="entry name" value="Composite domain of metallo-dependent hydrolases"/>
    <property type="match status" value="1"/>
</dbReference>
<dbReference type="InterPro" id="IPR013108">
    <property type="entry name" value="Amidohydro_3"/>
</dbReference>
<evidence type="ECO:0000313" key="5">
    <source>
        <dbReference type="Proteomes" id="UP000542720"/>
    </source>
</evidence>
<dbReference type="InterPro" id="IPR032466">
    <property type="entry name" value="Metal_Hydrolase"/>
</dbReference>
<dbReference type="PANTHER" id="PTHR22642:SF2">
    <property type="entry name" value="PROTEIN LONG AFTER FAR-RED 3"/>
    <property type="match status" value="1"/>
</dbReference>
<accession>A0A7W4LQH3</accession>
<protein>
    <submittedName>
        <fullName evidence="4">Amidohydrolase</fullName>
    </submittedName>
</protein>
<keyword evidence="4" id="KW-0378">Hydrolase</keyword>
<keyword evidence="2" id="KW-0732">Signal</keyword>
<comment type="caution">
    <text evidence="4">The sequence shown here is derived from an EMBL/GenBank/DDBJ whole genome shotgun (WGS) entry which is preliminary data.</text>
</comment>
<evidence type="ECO:0000259" key="3">
    <source>
        <dbReference type="Pfam" id="PF07969"/>
    </source>
</evidence>
<dbReference type="Pfam" id="PF07969">
    <property type="entry name" value="Amidohydro_3"/>
    <property type="match status" value="1"/>
</dbReference>
<feature type="coiled-coil region" evidence="1">
    <location>
        <begin position="96"/>
        <end position="123"/>
    </location>
</feature>
<evidence type="ECO:0000256" key="1">
    <source>
        <dbReference type="SAM" id="Coils"/>
    </source>
</evidence>
<dbReference type="InterPro" id="IPR033932">
    <property type="entry name" value="YtcJ-like"/>
</dbReference>
<organism evidence="4 5">
    <name type="scientific">Aquipseudomonas ullengensis</name>
    <dbReference type="NCBI Taxonomy" id="2759166"/>
    <lineage>
        <taxon>Bacteria</taxon>
        <taxon>Pseudomonadati</taxon>
        <taxon>Pseudomonadota</taxon>
        <taxon>Gammaproteobacteria</taxon>
        <taxon>Pseudomonadales</taxon>
        <taxon>Pseudomonadaceae</taxon>
        <taxon>Aquipseudomonas</taxon>
    </lineage>
</organism>
<dbReference type="SUPFAM" id="SSF51556">
    <property type="entry name" value="Metallo-dependent hydrolases"/>
    <property type="match status" value="1"/>
</dbReference>
<dbReference type="PANTHER" id="PTHR22642">
    <property type="entry name" value="IMIDAZOLONEPROPIONASE"/>
    <property type="match status" value="1"/>
</dbReference>
<evidence type="ECO:0000256" key="2">
    <source>
        <dbReference type="SAM" id="SignalP"/>
    </source>
</evidence>
<dbReference type="Gene3D" id="3.10.310.70">
    <property type="match status" value="1"/>
</dbReference>
<dbReference type="GO" id="GO:0016810">
    <property type="term" value="F:hydrolase activity, acting on carbon-nitrogen (but not peptide) bonds"/>
    <property type="evidence" value="ECO:0007669"/>
    <property type="project" value="InterPro"/>
</dbReference>
<feature type="chain" id="PRO_5030770155" evidence="2">
    <location>
        <begin position="23"/>
        <end position="580"/>
    </location>
</feature>
<keyword evidence="1" id="KW-0175">Coiled coil</keyword>
<dbReference type="CDD" id="cd01300">
    <property type="entry name" value="YtcJ_like"/>
    <property type="match status" value="1"/>
</dbReference>
<dbReference type="InterPro" id="IPR011059">
    <property type="entry name" value="Metal-dep_hydrolase_composite"/>
</dbReference>
<dbReference type="RefSeq" id="WP_183091019.1">
    <property type="nucleotide sequence ID" value="NZ_JACJUD010000010.1"/>
</dbReference>
<keyword evidence="5" id="KW-1185">Reference proteome</keyword>
<dbReference type="Gene3D" id="3.20.20.140">
    <property type="entry name" value="Metal-dependent hydrolases"/>
    <property type="match status" value="1"/>
</dbReference>
<name>A0A7W4LQH3_9GAMM</name>
<dbReference type="AlphaFoldDB" id="A0A7W4LQH3"/>
<reference evidence="4 5" key="1">
    <citation type="submission" date="2020-08" db="EMBL/GenBank/DDBJ databases">
        <authorList>
            <person name="Kim C.M."/>
        </authorList>
    </citation>
    <scope>NUCLEOTIDE SEQUENCE [LARGE SCALE GENOMIC DNA]</scope>
    <source>
        <strain evidence="4 5">UL070</strain>
    </source>
</reference>
<dbReference type="EMBL" id="JACJUD010000010">
    <property type="protein sequence ID" value="MBB2497485.1"/>
    <property type="molecule type" value="Genomic_DNA"/>
</dbReference>
<proteinExistence type="predicted"/>
<gene>
    <name evidence="4" type="ORF">H3H51_20885</name>
</gene>